<name>A0A1H7PUP5_9BACT</name>
<dbReference type="SMART" id="SM00228">
    <property type="entry name" value="PDZ"/>
    <property type="match status" value="2"/>
</dbReference>
<reference evidence="5 6" key="1">
    <citation type="submission" date="2016-10" db="EMBL/GenBank/DDBJ databases">
        <authorList>
            <person name="de Groot N.N."/>
        </authorList>
    </citation>
    <scope>NUCLEOTIDE SEQUENCE [LARGE SCALE GENOMIC DNA]</scope>
    <source>
        <strain evidence="5 6">DSM 21039</strain>
    </source>
</reference>
<keyword evidence="6" id="KW-1185">Reference proteome</keyword>
<evidence type="ECO:0000256" key="3">
    <source>
        <dbReference type="SAM" id="MobiDB-lite"/>
    </source>
</evidence>
<dbReference type="PANTHER" id="PTHR43343">
    <property type="entry name" value="PEPTIDASE S12"/>
    <property type="match status" value="1"/>
</dbReference>
<feature type="region of interest" description="Disordered" evidence="3">
    <location>
        <begin position="34"/>
        <end position="56"/>
    </location>
</feature>
<dbReference type="Gene3D" id="2.30.42.10">
    <property type="match status" value="2"/>
</dbReference>
<feature type="domain" description="PDZ" evidence="4">
    <location>
        <begin position="288"/>
        <end position="369"/>
    </location>
</feature>
<dbReference type="RefSeq" id="WP_089908971.1">
    <property type="nucleotide sequence ID" value="NZ_FOBB01000002.1"/>
</dbReference>
<evidence type="ECO:0000313" key="5">
    <source>
        <dbReference type="EMBL" id="SEL39570.1"/>
    </source>
</evidence>
<proteinExistence type="predicted"/>
<dbReference type="InterPro" id="IPR036034">
    <property type="entry name" value="PDZ_sf"/>
</dbReference>
<dbReference type="SUPFAM" id="SSF50494">
    <property type="entry name" value="Trypsin-like serine proteases"/>
    <property type="match status" value="1"/>
</dbReference>
<keyword evidence="2" id="KW-0378">Hydrolase</keyword>
<feature type="compositionally biased region" description="Polar residues" evidence="3">
    <location>
        <begin position="35"/>
        <end position="48"/>
    </location>
</feature>
<evidence type="ECO:0000259" key="4">
    <source>
        <dbReference type="PROSITE" id="PS50106"/>
    </source>
</evidence>
<sequence length="487" mass="53051">MKNVLLFAAILVLPHLPGLRVNAQEKEIRFRAGTPSFNSLEQKQQESQRPAENLANAPAPPAAVSFRYAAAKASPAVVHIMATYKPGYQRPDINPFSKFYNDELWPNTNNRPAGKDYTGSASGVILSSDGYIVTNYHVAANTLSVEVQLPDKRTYDAQLVGADSLTDLALLKIQARGLPFVAFGSTDSVAVGDWVLAIGNPLNLECTATAGIVSAKSRSINTLEEKGGISSFIQTDAVMNDGSSGGALLDFNGRLIGINTGIFTLTGTYTGYSFSIPVEVVRKVCNDLLRYGKASRAYMGIFLKDMPYAPGIYVDSLLQQGAGMRAGLRKGDLILRVDGREIKNVTAFNEMMMLHHPGDKVIVSAIRNGKSLNVAVWLNSQQEITTQTNEEYTPLLNKLGIELADLSETERGRLDIDGGVRLIKVRRGTVFESNCIEPGFIILKVNNQPVYSRGDLLRTLMSCKGRVLLTGIYDDHPDAPYMVELTL</sequence>
<organism evidence="5 6">
    <name type="scientific">Chitinophaga rupis</name>
    <dbReference type="NCBI Taxonomy" id="573321"/>
    <lineage>
        <taxon>Bacteria</taxon>
        <taxon>Pseudomonadati</taxon>
        <taxon>Bacteroidota</taxon>
        <taxon>Chitinophagia</taxon>
        <taxon>Chitinophagales</taxon>
        <taxon>Chitinophagaceae</taxon>
        <taxon>Chitinophaga</taxon>
    </lineage>
</organism>
<dbReference type="InterPro" id="IPR001478">
    <property type="entry name" value="PDZ"/>
</dbReference>
<dbReference type="InterPro" id="IPR001940">
    <property type="entry name" value="Peptidase_S1C"/>
</dbReference>
<dbReference type="GO" id="GO:0006508">
    <property type="term" value="P:proteolysis"/>
    <property type="evidence" value="ECO:0007669"/>
    <property type="project" value="UniProtKB-KW"/>
</dbReference>
<dbReference type="STRING" id="573321.SAMN04488505_102179"/>
<dbReference type="EMBL" id="FOBB01000002">
    <property type="protein sequence ID" value="SEL39570.1"/>
    <property type="molecule type" value="Genomic_DNA"/>
</dbReference>
<dbReference type="Pfam" id="PF13180">
    <property type="entry name" value="PDZ_2"/>
    <property type="match status" value="1"/>
</dbReference>
<gene>
    <name evidence="5" type="ORF">SAMN04488505_102179</name>
</gene>
<dbReference type="GO" id="GO:0004252">
    <property type="term" value="F:serine-type endopeptidase activity"/>
    <property type="evidence" value="ECO:0007669"/>
    <property type="project" value="InterPro"/>
</dbReference>
<dbReference type="OrthoDB" id="9758917at2"/>
<dbReference type="PRINTS" id="PR00834">
    <property type="entry name" value="PROTEASES2C"/>
</dbReference>
<dbReference type="Pfam" id="PF13365">
    <property type="entry name" value="Trypsin_2"/>
    <property type="match status" value="1"/>
</dbReference>
<accession>A0A1H7PUP5</accession>
<dbReference type="PROSITE" id="PS50106">
    <property type="entry name" value="PDZ"/>
    <property type="match status" value="1"/>
</dbReference>
<evidence type="ECO:0000313" key="6">
    <source>
        <dbReference type="Proteomes" id="UP000198984"/>
    </source>
</evidence>
<dbReference type="AlphaFoldDB" id="A0A1H7PUP5"/>
<dbReference type="Gene3D" id="2.40.10.120">
    <property type="match status" value="1"/>
</dbReference>
<dbReference type="SUPFAM" id="SSF50156">
    <property type="entry name" value="PDZ domain-like"/>
    <property type="match status" value="2"/>
</dbReference>
<evidence type="ECO:0000256" key="2">
    <source>
        <dbReference type="ARBA" id="ARBA00022801"/>
    </source>
</evidence>
<dbReference type="InterPro" id="IPR051201">
    <property type="entry name" value="Chloro_Bact_Ser_Proteases"/>
</dbReference>
<dbReference type="Proteomes" id="UP000198984">
    <property type="component" value="Unassembled WGS sequence"/>
</dbReference>
<evidence type="ECO:0000256" key="1">
    <source>
        <dbReference type="ARBA" id="ARBA00022670"/>
    </source>
</evidence>
<protein>
    <submittedName>
        <fullName evidence="5">Serine protease, S1-C subfamily, contains C-terminal PDZ domain</fullName>
    </submittedName>
</protein>
<dbReference type="InterPro" id="IPR009003">
    <property type="entry name" value="Peptidase_S1_PA"/>
</dbReference>
<keyword evidence="1 5" id="KW-0645">Protease</keyword>
<dbReference type="PANTHER" id="PTHR43343:SF3">
    <property type="entry name" value="PROTEASE DO-LIKE 8, CHLOROPLASTIC"/>
    <property type="match status" value="1"/>
</dbReference>